<name>A0A0C6ERF0_LACPN</name>
<sequence length="185" mass="20420">MESTIDHEAHSYSGWLSNMLGKVQLLYREGCVELMHVAVQLHGMLSNHMAQESMNHVFRAKWTNTQLVSSGIMNSVSGYTEGQDGTTNALGHSTRSRLTSKGQQQPKLPVAQGTFTQRQNGSPIPHLVSRNSSGTSGWHRPLFQSTTPDTTTVNDAGDKLRPTASWPLPDNLQQQVIQRIAHYLG</sequence>
<dbReference type="AlphaFoldDB" id="A0A0C6ERF0"/>
<evidence type="ECO:0000313" key="2">
    <source>
        <dbReference type="EMBL" id="BAQ35472.1"/>
    </source>
</evidence>
<proteinExistence type="predicted"/>
<organism evidence="2">
    <name type="scientific">Lactiplantibacillus plantarum</name>
    <name type="common">Lactobacillus plantarum</name>
    <dbReference type="NCBI Taxonomy" id="1590"/>
    <lineage>
        <taxon>Bacteria</taxon>
        <taxon>Bacillati</taxon>
        <taxon>Bacillota</taxon>
        <taxon>Bacilli</taxon>
        <taxon>Lactobacillales</taxon>
        <taxon>Lactobacillaceae</taxon>
        <taxon>Lactiplantibacillus</taxon>
    </lineage>
</organism>
<reference evidence="2" key="1">
    <citation type="submission" date="2015-01" db="EMBL/GenBank/DDBJ databases">
        <title>cloning of glutamate decarboxylase gene from Lactonacillus plantarum PTCC1058 and construction of its expression vector.</title>
        <authorList>
            <person name="Arabpour B."/>
            <person name="Abolghasem E."/>
        </authorList>
    </citation>
    <scope>NUCLEOTIDE SEQUENCE</scope>
    <source>
        <strain evidence="2">PTCC1058</strain>
    </source>
</reference>
<dbReference type="EMBL" id="LC018354">
    <property type="protein sequence ID" value="BAQ35472.1"/>
    <property type="molecule type" value="Genomic_DNA"/>
</dbReference>
<feature type="region of interest" description="Disordered" evidence="1">
    <location>
        <begin position="131"/>
        <end position="166"/>
    </location>
</feature>
<evidence type="ECO:0000256" key="1">
    <source>
        <dbReference type="SAM" id="MobiDB-lite"/>
    </source>
</evidence>
<protein>
    <submittedName>
        <fullName evidence="2">Glutamate decarboxylase</fullName>
    </submittedName>
</protein>
<feature type="compositionally biased region" description="Polar residues" evidence="1">
    <location>
        <begin position="143"/>
        <end position="154"/>
    </location>
</feature>
<accession>A0A0C6ERF0</accession>